<evidence type="ECO:0008006" key="2">
    <source>
        <dbReference type="Google" id="ProtNLM"/>
    </source>
</evidence>
<accession>A0A644X914</accession>
<gene>
    <name evidence="1" type="ORF">SDC9_58912</name>
</gene>
<protein>
    <recommendedName>
        <fullName evidence="2">Secretion system C-terminal sorting domain-containing protein</fullName>
    </recommendedName>
</protein>
<reference evidence="1" key="1">
    <citation type="submission" date="2019-08" db="EMBL/GenBank/DDBJ databases">
        <authorList>
            <person name="Kucharzyk K."/>
            <person name="Murdoch R.W."/>
            <person name="Higgins S."/>
            <person name="Loffler F."/>
        </authorList>
    </citation>
    <scope>NUCLEOTIDE SEQUENCE</scope>
</reference>
<dbReference type="AlphaFoldDB" id="A0A644X914"/>
<dbReference type="Gene3D" id="2.160.20.10">
    <property type="entry name" value="Single-stranded right-handed beta-helix, Pectin lyase-like"/>
    <property type="match status" value="1"/>
</dbReference>
<dbReference type="SMART" id="SM00710">
    <property type="entry name" value="PbH1"/>
    <property type="match status" value="6"/>
</dbReference>
<dbReference type="Gene3D" id="2.60.40.10">
    <property type="entry name" value="Immunoglobulins"/>
    <property type="match status" value="1"/>
</dbReference>
<organism evidence="1">
    <name type="scientific">bioreactor metagenome</name>
    <dbReference type="NCBI Taxonomy" id="1076179"/>
    <lineage>
        <taxon>unclassified sequences</taxon>
        <taxon>metagenomes</taxon>
        <taxon>ecological metagenomes</taxon>
    </lineage>
</organism>
<dbReference type="EMBL" id="VSSQ01001990">
    <property type="protein sequence ID" value="MPM12559.1"/>
    <property type="molecule type" value="Genomic_DNA"/>
</dbReference>
<dbReference type="InterPro" id="IPR013783">
    <property type="entry name" value="Ig-like_fold"/>
</dbReference>
<dbReference type="Gene3D" id="2.60.120.260">
    <property type="entry name" value="Galactose-binding domain-like"/>
    <property type="match status" value="1"/>
</dbReference>
<proteinExistence type="predicted"/>
<sequence length="852" mass="91783">MTIRPATLPAANAAVDFNNARYTSWENMTIDASAFTTAYGISINNVCRDITINGNVINMPDVSTGTTNVTGIYDNSLLDTNLVVTNNTINDGSYGMYIRGTGTGDLQSGTIISDNVVEGFSYYGINAYYLKVPVISGNYLHTESNVYSTLYGIYAGYCDDGLQVTDNQIYLLAAQNGYGLELYYNDGLALSPSIVANNFVSMKGDGSSTSYAVYHYSNTYMNFVFNSVDLSDTYASSRAFYVSGGSNNILKNNILSASGGAFATYFSSTTSITESDYNDLYTTGSVLGYYSGNQADLTAWQTASSKDANSISSDPMFMANDDLHVFMPTLNAAATPISGITTDIDGDLRDATTPDIGADEFTPMNINLGIIQLLKPVNDFCKTSESDTVAVRIFNYGATTATSFTVTYEQNGVVAGTENWTGSLVSGAGTDVEFASTFTPQAGWNNIKIYVSIAGDGDNTNDTVSIFYKGIPEEAVPYSDDFETNDFWGSNITADGWELGVPAGAVINSAYSPDLAWKTNIDGTYANNQTIVLYTPVFSFIHAYNAQLSFWHWYDTDASDGGYIQYTANGGTTWNNLGTLNDPTGTNWAPSNVSTGYGWSGNSGGWVYSSIDLSFLNFNPFETQFRFIFYSNSIGTNGDGWAIDNFEIIIPQADIDAGVVEIVSPAGMLTPGVQEPITVKITNYGTNTLTSIPVVAKANTGQPPITATWTGTLASGDTTTFTFPTNYTPVSVSDFSFCSYTDIATDFIAYNDTTCVDLQTNVGIEDNNLTAISLNPNPADDYTMLEFEAGTTDNAVLTITTNEGKRVRETIVNISAGMNNIRIETADLAPGLYHWNLRSNSSNGEGKLIITR</sequence>
<comment type="caution">
    <text evidence="1">The sequence shown here is derived from an EMBL/GenBank/DDBJ whole genome shotgun (WGS) entry which is preliminary data.</text>
</comment>
<dbReference type="InterPro" id="IPR006626">
    <property type="entry name" value="PbH1"/>
</dbReference>
<evidence type="ECO:0000313" key="1">
    <source>
        <dbReference type="EMBL" id="MPM12559.1"/>
    </source>
</evidence>
<dbReference type="InterPro" id="IPR012334">
    <property type="entry name" value="Pectin_lyas_fold"/>
</dbReference>
<dbReference type="SUPFAM" id="SSF51126">
    <property type="entry name" value="Pectin lyase-like"/>
    <property type="match status" value="1"/>
</dbReference>
<dbReference type="InterPro" id="IPR011050">
    <property type="entry name" value="Pectin_lyase_fold/virulence"/>
</dbReference>
<name>A0A644X914_9ZZZZ</name>